<dbReference type="Gene3D" id="1.10.1060.20">
    <property type="match status" value="1"/>
</dbReference>
<name>A0A347TH99_9BACT</name>
<dbReference type="InterPro" id="IPR054018">
    <property type="entry name" value="HdrB-like_C"/>
</dbReference>
<evidence type="ECO:0000259" key="1">
    <source>
        <dbReference type="Pfam" id="PF22196"/>
    </source>
</evidence>
<protein>
    <recommendedName>
        <fullName evidence="1">HdrB-like C-terminal domain-containing protein</fullName>
    </recommendedName>
</protein>
<evidence type="ECO:0000313" key="5">
    <source>
        <dbReference type="Proteomes" id="UP000264693"/>
    </source>
</evidence>
<evidence type="ECO:0000313" key="3">
    <source>
        <dbReference type="EMBL" id="PHO15923.1"/>
    </source>
</evidence>
<dbReference type="KEGG" id="amar:AMRN_0183"/>
<accession>A0A347TH99</accession>
<gene>
    <name evidence="2" type="ORF">AMRN_0183</name>
    <name evidence="3" type="ORF">CPH92_04335</name>
</gene>
<dbReference type="EMBL" id="NXAO01000017">
    <property type="protein sequence ID" value="PHO15923.1"/>
    <property type="molecule type" value="Genomic_DNA"/>
</dbReference>
<dbReference type="Gene3D" id="3.40.50.11810">
    <property type="match status" value="1"/>
</dbReference>
<organism evidence="2 5">
    <name type="scientific">Malaciobacter marinus</name>
    <dbReference type="NCBI Taxonomy" id="505249"/>
    <lineage>
        <taxon>Bacteria</taxon>
        <taxon>Pseudomonadati</taxon>
        <taxon>Campylobacterota</taxon>
        <taxon>Epsilonproteobacteria</taxon>
        <taxon>Campylobacterales</taxon>
        <taxon>Arcobacteraceae</taxon>
        <taxon>Malaciobacter</taxon>
    </lineage>
</organism>
<dbReference type="RefSeq" id="WP_099310540.1">
    <property type="nucleotide sequence ID" value="NZ_CP032101.1"/>
</dbReference>
<feature type="domain" description="HdrB-like C-terminal" evidence="1">
    <location>
        <begin position="273"/>
        <end position="354"/>
    </location>
</feature>
<dbReference type="EMBL" id="CP032101">
    <property type="protein sequence ID" value="AXX85977.1"/>
    <property type="molecule type" value="Genomic_DNA"/>
</dbReference>
<dbReference type="Pfam" id="PF22196">
    <property type="entry name" value="HdrB-like_C"/>
    <property type="match status" value="1"/>
</dbReference>
<dbReference type="InterPro" id="IPR012675">
    <property type="entry name" value="Beta-grasp_dom_sf"/>
</dbReference>
<proteinExistence type="predicted"/>
<sequence>MKLEVSLFKFDYKSDYLPYYKKYYLNIENEKSLLDLLNSINKEESFYYESCDSFLVKVNNIFTSCEINLMELVNKVGNEITIEPISTKRCMNDLIINEDDFYSKLSLLEKFISKKDIKKYEDYKIYYYASNTLNFEKDYIGDAILLLANDLINENNQNKEEILNILKTCEFGIQYHTNLENRVFNIDDSIEKIILNLRNLLSIDKEENKQNFKINKKNSISIEKASSENIENNFNEFNISYYSNSDNVLNYLNKLEAKIIHIENSSIDLAKNSFHINKEFTFKLASTVLLEAFDKGADFIVVDNLNDFYIFDFNRKELNKIARREVNLPVLHIDELKNLAAGNFEEAKKSLNNHLINPKLV</sequence>
<dbReference type="Gene3D" id="3.10.20.30">
    <property type="match status" value="1"/>
</dbReference>
<reference evidence="2 5" key="3">
    <citation type="submission" date="2018-08" db="EMBL/GenBank/DDBJ databases">
        <title>Complete genome of the Arcobacter marinus type strain JCM 15502.</title>
        <authorList>
            <person name="Miller W.G."/>
            <person name="Yee E."/>
            <person name="Huynh S."/>
            <person name="Parker C.T."/>
        </authorList>
    </citation>
    <scope>NUCLEOTIDE SEQUENCE [LARGE SCALE GENOMIC DNA]</scope>
    <source>
        <strain evidence="2 5">JCM 15502</strain>
    </source>
</reference>
<dbReference type="AlphaFoldDB" id="A0A347TH99"/>
<dbReference type="Proteomes" id="UP000224740">
    <property type="component" value="Unassembled WGS sequence"/>
</dbReference>
<reference evidence="4" key="1">
    <citation type="submission" date="2017-09" db="EMBL/GenBank/DDBJ databases">
        <title>Arcobacter canalis sp. nov., a new species isolated from a water canal contaminated with urban sewage.</title>
        <authorList>
            <person name="Perez-Cataluna A."/>
            <person name="Salas-Masso N."/>
            <person name="Figueras M.J."/>
        </authorList>
    </citation>
    <scope>NUCLEOTIDE SEQUENCE [LARGE SCALE GENOMIC DNA]</scope>
    <source>
        <strain evidence="4">CECT 7727</strain>
    </source>
</reference>
<keyword evidence="4" id="KW-1185">Reference proteome</keyword>
<dbReference type="Proteomes" id="UP000264693">
    <property type="component" value="Chromosome"/>
</dbReference>
<evidence type="ECO:0000313" key="2">
    <source>
        <dbReference type="EMBL" id="AXX85977.1"/>
    </source>
</evidence>
<reference evidence="3" key="2">
    <citation type="submission" date="2017-09" db="EMBL/GenBank/DDBJ databases">
        <authorList>
            <person name="Perez-Cataluna A."/>
            <person name="Figueras M.J."/>
            <person name="Salas-Masso N."/>
        </authorList>
    </citation>
    <scope>NUCLEOTIDE SEQUENCE</scope>
    <source>
        <strain evidence="3">CECT 7727</strain>
    </source>
</reference>
<evidence type="ECO:0000313" key="4">
    <source>
        <dbReference type="Proteomes" id="UP000224740"/>
    </source>
</evidence>